<gene>
    <name evidence="1" type="ORF">MDCFG202_LOCUS92430</name>
</gene>
<proteinExistence type="predicted"/>
<sequence length="96" mass="10671">MFATKQDWLKRTYFCLQSDDIGCKGFNGIRQSAEFSNGSPMRFISGRPNEKGTVGKSSKPNSRISRSFLCAFINAGDNICRASCPPYAGVTWRCCE</sequence>
<protein>
    <submittedName>
        <fullName evidence="1">Uncharacterized protein</fullName>
    </submittedName>
</protein>
<dbReference type="Proteomes" id="UP000746612">
    <property type="component" value="Unassembled WGS sequence"/>
</dbReference>
<evidence type="ECO:0000313" key="1">
    <source>
        <dbReference type="EMBL" id="CAG1970818.1"/>
    </source>
</evidence>
<organism evidence="1 2">
    <name type="scientific">Gibberella zeae</name>
    <name type="common">Wheat head blight fungus</name>
    <name type="synonym">Fusarium graminearum</name>
    <dbReference type="NCBI Taxonomy" id="5518"/>
    <lineage>
        <taxon>Eukaryota</taxon>
        <taxon>Fungi</taxon>
        <taxon>Dikarya</taxon>
        <taxon>Ascomycota</taxon>
        <taxon>Pezizomycotina</taxon>
        <taxon>Sordariomycetes</taxon>
        <taxon>Hypocreomycetidae</taxon>
        <taxon>Hypocreales</taxon>
        <taxon>Nectriaceae</taxon>
        <taxon>Fusarium</taxon>
    </lineage>
</organism>
<accession>A0A9N8R8V0</accession>
<evidence type="ECO:0000313" key="2">
    <source>
        <dbReference type="Proteomes" id="UP000746612"/>
    </source>
</evidence>
<name>A0A9N8R8V0_GIBZA</name>
<dbReference type="EMBL" id="CAJPIJ010000087">
    <property type="protein sequence ID" value="CAG1970818.1"/>
    <property type="molecule type" value="Genomic_DNA"/>
</dbReference>
<reference evidence="1" key="1">
    <citation type="submission" date="2021-03" db="EMBL/GenBank/DDBJ databases">
        <authorList>
            <person name="Alouane T."/>
            <person name="Langin T."/>
            <person name="Bonhomme L."/>
        </authorList>
    </citation>
    <scope>NUCLEOTIDE SEQUENCE</scope>
    <source>
        <strain evidence="1">MDC_Fg202</strain>
    </source>
</reference>
<dbReference type="AlphaFoldDB" id="A0A9N8R8V0"/>
<comment type="caution">
    <text evidence="1">The sequence shown here is derived from an EMBL/GenBank/DDBJ whole genome shotgun (WGS) entry which is preliminary data.</text>
</comment>